<dbReference type="Gene3D" id="3.20.20.360">
    <property type="entry name" value="Malate synthase, domain 3"/>
    <property type="match status" value="1"/>
</dbReference>
<dbReference type="InterPro" id="IPR046363">
    <property type="entry name" value="MS_N_TIM-barrel_dom"/>
</dbReference>
<feature type="non-terminal residue" evidence="3">
    <location>
        <position position="1"/>
    </location>
</feature>
<name>A0A382A2C4_9ZZZZ</name>
<gene>
    <name evidence="3" type="ORF">METZ01_LOCUS148071</name>
</gene>
<dbReference type="InterPro" id="IPR048357">
    <property type="entry name" value="MSG_insertion"/>
</dbReference>
<evidence type="ECO:0000313" key="3">
    <source>
        <dbReference type="EMBL" id="SVA95217.1"/>
    </source>
</evidence>
<accession>A0A382A2C4</accession>
<feature type="domain" description="Malate synthase N-terminal" evidence="1">
    <location>
        <begin position="19"/>
        <end position="71"/>
    </location>
</feature>
<protein>
    <recommendedName>
        <fullName evidence="4">Malate synthase</fullName>
    </recommendedName>
</protein>
<dbReference type="GO" id="GO:0005829">
    <property type="term" value="C:cytosol"/>
    <property type="evidence" value="ECO:0007669"/>
    <property type="project" value="TreeGrafter"/>
</dbReference>
<dbReference type="AlphaFoldDB" id="A0A382A2C4"/>
<feature type="non-terminal residue" evidence="3">
    <location>
        <position position="257"/>
    </location>
</feature>
<organism evidence="3">
    <name type="scientific">marine metagenome</name>
    <dbReference type="NCBI Taxonomy" id="408172"/>
    <lineage>
        <taxon>unclassified sequences</taxon>
        <taxon>metagenomes</taxon>
        <taxon>ecological metagenomes</taxon>
    </lineage>
</organism>
<dbReference type="PANTHER" id="PTHR42739:SF1">
    <property type="entry name" value="MALATE SYNTHASE G"/>
    <property type="match status" value="1"/>
</dbReference>
<dbReference type="Pfam" id="PF20656">
    <property type="entry name" value="MS_N"/>
    <property type="match status" value="1"/>
</dbReference>
<dbReference type="EMBL" id="UINC01023476">
    <property type="protein sequence ID" value="SVA95217.1"/>
    <property type="molecule type" value="Genomic_DNA"/>
</dbReference>
<dbReference type="GO" id="GO:0006097">
    <property type="term" value="P:glyoxylate cycle"/>
    <property type="evidence" value="ECO:0007669"/>
    <property type="project" value="InterPro"/>
</dbReference>
<evidence type="ECO:0000259" key="2">
    <source>
        <dbReference type="Pfam" id="PF20658"/>
    </source>
</evidence>
<dbReference type="SUPFAM" id="SSF51645">
    <property type="entry name" value="Malate synthase G"/>
    <property type="match status" value="1"/>
</dbReference>
<dbReference type="InterPro" id="IPR006253">
    <property type="entry name" value="Malate_synthG"/>
</dbReference>
<reference evidence="3" key="1">
    <citation type="submission" date="2018-05" db="EMBL/GenBank/DDBJ databases">
        <authorList>
            <person name="Lanie J.A."/>
            <person name="Ng W.-L."/>
            <person name="Kazmierczak K.M."/>
            <person name="Andrzejewski T.M."/>
            <person name="Davidsen T.M."/>
            <person name="Wayne K.J."/>
            <person name="Tettelin H."/>
            <person name="Glass J.I."/>
            <person name="Rusch D."/>
            <person name="Podicherti R."/>
            <person name="Tsui H.-C.T."/>
            <person name="Winkler M.E."/>
        </authorList>
    </citation>
    <scope>NUCLEOTIDE SEQUENCE</scope>
</reference>
<evidence type="ECO:0000259" key="1">
    <source>
        <dbReference type="Pfam" id="PF20656"/>
    </source>
</evidence>
<proteinExistence type="predicted"/>
<sequence length="257" mass="27984">MRKRVQRSGLQVAVILDDLVANQILPGTGLETDAFWRSFAEILNDLTPRNKALLAEREELQRKIDAWHRERQGQFIDSDEYQSFLTDIGYLVPEGANFTIATTNVDDEVAVMAGPQLVVPVMNARYALNAANARWGSLYDALYGTDVIPEDDGCEKGNSYNPKRGNQVIAWAANFLDEHAPLSEGSHGEVSAYGLTEDADGRKTLSATLSSGASTSLAEPGQFVGYLGGGNPSNVLLRHNGLHIDIQIDRGHSVGKD</sequence>
<dbReference type="InterPro" id="IPR048356">
    <property type="entry name" value="MS_N"/>
</dbReference>
<dbReference type="GO" id="GO:0009436">
    <property type="term" value="P:glyoxylate catabolic process"/>
    <property type="evidence" value="ECO:0007669"/>
    <property type="project" value="TreeGrafter"/>
</dbReference>
<dbReference type="PANTHER" id="PTHR42739">
    <property type="entry name" value="MALATE SYNTHASE G"/>
    <property type="match status" value="1"/>
</dbReference>
<feature type="domain" description="Malate synthase G alpha-beta insertion" evidence="2">
    <location>
        <begin position="160"/>
        <end position="239"/>
    </location>
</feature>
<evidence type="ECO:0008006" key="4">
    <source>
        <dbReference type="Google" id="ProtNLM"/>
    </source>
</evidence>
<dbReference type="Pfam" id="PF20658">
    <property type="entry name" value="MSG_insertion"/>
    <property type="match status" value="1"/>
</dbReference>
<dbReference type="InterPro" id="IPR011076">
    <property type="entry name" value="Malate_synth_sf"/>
</dbReference>
<dbReference type="GO" id="GO:0000287">
    <property type="term" value="F:magnesium ion binding"/>
    <property type="evidence" value="ECO:0007669"/>
    <property type="project" value="TreeGrafter"/>
</dbReference>
<dbReference type="GO" id="GO:0004474">
    <property type="term" value="F:malate synthase activity"/>
    <property type="evidence" value="ECO:0007669"/>
    <property type="project" value="InterPro"/>
</dbReference>